<dbReference type="Proteomes" id="UP000237246">
    <property type="component" value="Unassembled WGS sequence"/>
</dbReference>
<reference evidence="2 3" key="1">
    <citation type="submission" date="2018-01" db="EMBL/GenBank/DDBJ databases">
        <title>Comparison of the Chinese Bamboo Partridge and Red Junglefowl genome sequences highlights the importance of demography in genome evolution.</title>
        <authorList>
            <person name="Tiley G.P."/>
            <person name="Kimball R.T."/>
            <person name="Braun E.L."/>
            <person name="Burleigh J.G."/>
        </authorList>
    </citation>
    <scope>NUCLEOTIDE SEQUENCE [LARGE SCALE GENOMIC DNA]</scope>
    <source>
        <strain evidence="2">RTK389</strain>
        <tissue evidence="2">Blood</tissue>
    </source>
</reference>
<sequence>MSLQNNECVAEAACPCAVDGVLYLPGDVVPQGCHNWSVPILGEDGAWAPWGPWSGCGGCGGQAVRTRSCSSPPARFGGLPCAGEARQSRACPWATSSCPECGGGLVAFACGKPCPHSCEDLWEDTACMATPRCLPACACPHGQLLQDGDCVPPEHCRCAWGPSKNGSIWEQDGAVPMQELQPGETLQRHCQNW</sequence>
<gene>
    <name evidence="2" type="ORF">CIB84_013354</name>
</gene>
<dbReference type="SUPFAM" id="SSF82895">
    <property type="entry name" value="TSP-1 type 1 repeat"/>
    <property type="match status" value="1"/>
</dbReference>
<dbReference type="InterPro" id="IPR036383">
    <property type="entry name" value="TSP1_rpt_sf"/>
</dbReference>
<dbReference type="Gene3D" id="2.20.100.10">
    <property type="entry name" value="Thrombospondin type-1 (TSP1) repeat"/>
    <property type="match status" value="1"/>
</dbReference>
<dbReference type="PROSITE" id="PS50092">
    <property type="entry name" value="TSP1"/>
    <property type="match status" value="1"/>
</dbReference>
<organism evidence="2 3">
    <name type="scientific">Bambusicola thoracicus</name>
    <name type="common">Chinese bamboo-partridge</name>
    <name type="synonym">Perdix thoracica</name>
    <dbReference type="NCBI Taxonomy" id="9083"/>
    <lineage>
        <taxon>Eukaryota</taxon>
        <taxon>Metazoa</taxon>
        <taxon>Chordata</taxon>
        <taxon>Craniata</taxon>
        <taxon>Vertebrata</taxon>
        <taxon>Euteleostomi</taxon>
        <taxon>Archelosauria</taxon>
        <taxon>Archosauria</taxon>
        <taxon>Dinosauria</taxon>
        <taxon>Saurischia</taxon>
        <taxon>Theropoda</taxon>
        <taxon>Coelurosauria</taxon>
        <taxon>Aves</taxon>
        <taxon>Neognathae</taxon>
        <taxon>Galloanserae</taxon>
        <taxon>Galliformes</taxon>
        <taxon>Phasianidae</taxon>
        <taxon>Perdicinae</taxon>
        <taxon>Bambusicola</taxon>
    </lineage>
</organism>
<dbReference type="InterPro" id="IPR000884">
    <property type="entry name" value="TSP1_rpt"/>
</dbReference>
<dbReference type="SUPFAM" id="SSF57567">
    <property type="entry name" value="Serine protease inhibitors"/>
    <property type="match status" value="1"/>
</dbReference>
<evidence type="ECO:0000259" key="1">
    <source>
        <dbReference type="Pfam" id="PF01826"/>
    </source>
</evidence>
<dbReference type="PRINTS" id="PR01705">
    <property type="entry name" value="TSP1REPEAT"/>
</dbReference>
<dbReference type="EMBL" id="PPHD01053823">
    <property type="protein sequence ID" value="POI22898.1"/>
    <property type="molecule type" value="Genomic_DNA"/>
</dbReference>
<dbReference type="InterPro" id="IPR036084">
    <property type="entry name" value="Ser_inhib-like_sf"/>
</dbReference>
<proteinExistence type="predicted"/>
<accession>A0A2P4SFL1</accession>
<dbReference type="InterPro" id="IPR002919">
    <property type="entry name" value="TIL_dom"/>
</dbReference>
<dbReference type="Pfam" id="PF00090">
    <property type="entry name" value="TSP_1"/>
    <property type="match status" value="1"/>
</dbReference>
<dbReference type="FunFam" id="2.10.25.10:FF:000217">
    <property type="entry name" value="SCO-spondin"/>
    <property type="match status" value="1"/>
</dbReference>
<evidence type="ECO:0000313" key="2">
    <source>
        <dbReference type="EMBL" id="POI22898.1"/>
    </source>
</evidence>
<feature type="domain" description="TIL" evidence="1">
    <location>
        <begin position="101"/>
        <end position="156"/>
    </location>
</feature>
<dbReference type="Gene3D" id="2.10.25.10">
    <property type="entry name" value="Laminin"/>
    <property type="match status" value="1"/>
</dbReference>
<dbReference type="OrthoDB" id="6132182at2759"/>
<protein>
    <recommendedName>
        <fullName evidence="1">TIL domain-containing protein</fullName>
    </recommendedName>
</protein>
<dbReference type="CDD" id="cd19941">
    <property type="entry name" value="TIL"/>
    <property type="match status" value="1"/>
</dbReference>
<dbReference type="AlphaFoldDB" id="A0A2P4SFL1"/>
<name>A0A2P4SFL1_BAMTH</name>
<keyword evidence="3" id="KW-1185">Reference proteome</keyword>
<comment type="caution">
    <text evidence="2">The sequence shown here is derived from an EMBL/GenBank/DDBJ whole genome shotgun (WGS) entry which is preliminary data.</text>
</comment>
<dbReference type="Pfam" id="PF01826">
    <property type="entry name" value="TIL"/>
    <property type="match status" value="1"/>
</dbReference>
<evidence type="ECO:0000313" key="3">
    <source>
        <dbReference type="Proteomes" id="UP000237246"/>
    </source>
</evidence>
<dbReference type="SMART" id="SM00209">
    <property type="entry name" value="TSP1"/>
    <property type="match status" value="1"/>
</dbReference>